<dbReference type="AlphaFoldDB" id="A0A840MM08"/>
<evidence type="ECO:0000313" key="3">
    <source>
        <dbReference type="Proteomes" id="UP000575898"/>
    </source>
</evidence>
<dbReference type="Pfam" id="PF01609">
    <property type="entry name" value="DDE_Tnp_1"/>
    <property type="match status" value="1"/>
</dbReference>
<dbReference type="GO" id="GO:0003677">
    <property type="term" value="F:DNA binding"/>
    <property type="evidence" value="ECO:0007669"/>
    <property type="project" value="InterPro"/>
</dbReference>
<dbReference type="Proteomes" id="UP000575898">
    <property type="component" value="Unassembled WGS sequence"/>
</dbReference>
<accession>A0A840MM08</accession>
<protein>
    <recommendedName>
        <fullName evidence="1">Transposase IS4-like domain-containing protein</fullName>
    </recommendedName>
</protein>
<evidence type="ECO:0000313" key="2">
    <source>
        <dbReference type="EMBL" id="MBB5020184.1"/>
    </source>
</evidence>
<dbReference type="GO" id="GO:0006313">
    <property type="term" value="P:DNA transposition"/>
    <property type="evidence" value="ECO:0007669"/>
    <property type="project" value="InterPro"/>
</dbReference>
<keyword evidence="3" id="KW-1185">Reference proteome</keyword>
<evidence type="ECO:0000259" key="1">
    <source>
        <dbReference type="Pfam" id="PF01609"/>
    </source>
</evidence>
<proteinExistence type="predicted"/>
<dbReference type="EMBL" id="JACHHY010000027">
    <property type="protein sequence ID" value="MBB5020184.1"/>
    <property type="molecule type" value="Genomic_DNA"/>
</dbReference>
<dbReference type="GO" id="GO:0004803">
    <property type="term" value="F:transposase activity"/>
    <property type="evidence" value="ECO:0007669"/>
    <property type="project" value="InterPro"/>
</dbReference>
<reference evidence="2 3" key="1">
    <citation type="submission" date="2020-08" db="EMBL/GenBank/DDBJ databases">
        <title>Genomic Encyclopedia of Type Strains, Phase IV (KMG-IV): sequencing the most valuable type-strain genomes for metagenomic binning, comparative biology and taxonomic classification.</title>
        <authorList>
            <person name="Goeker M."/>
        </authorList>
    </citation>
    <scope>NUCLEOTIDE SEQUENCE [LARGE SCALE GENOMIC DNA]</scope>
    <source>
        <strain evidence="2 3">DSM 27165</strain>
    </source>
</reference>
<comment type="caution">
    <text evidence="2">The sequence shown here is derived from an EMBL/GenBank/DDBJ whole genome shotgun (WGS) entry which is preliminary data.</text>
</comment>
<sequence length="55" mass="5797">MPTPLIVDAQRVKHTDTAGSKGDDAGKKIVGIKRHIGEDTQGHASCHGCDHGRGH</sequence>
<gene>
    <name evidence="2" type="ORF">HNQ59_003501</name>
</gene>
<feature type="domain" description="Transposase IS4-like" evidence="1">
    <location>
        <begin position="4"/>
        <end position="43"/>
    </location>
</feature>
<name>A0A840MM08_9PROT</name>
<dbReference type="InterPro" id="IPR002559">
    <property type="entry name" value="Transposase_11"/>
</dbReference>
<organism evidence="2 3">
    <name type="scientific">Chitinivorax tropicus</name>
    <dbReference type="NCBI Taxonomy" id="714531"/>
    <lineage>
        <taxon>Bacteria</taxon>
        <taxon>Pseudomonadati</taxon>
        <taxon>Pseudomonadota</taxon>
        <taxon>Betaproteobacteria</taxon>
        <taxon>Chitinivorax</taxon>
    </lineage>
</organism>